<dbReference type="EMBL" id="BAABCW010000003">
    <property type="protein sequence ID" value="GAA4113703.1"/>
    <property type="molecule type" value="Genomic_DNA"/>
</dbReference>
<evidence type="ECO:0008006" key="3">
    <source>
        <dbReference type="Google" id="ProtNLM"/>
    </source>
</evidence>
<sequence>MKKIIYFIASLIIVSCANPVSKKSMEMAIPTETILDNKEEEVFEALEASYSLVITEKLQDYLDKQILAKKHPEFNPKNEIEKLFKTTEAKEVLQVEFIGPPKTMSDSVIKLITKVRFSNTQTDTITSYITTSTVRIDEVLFKTSKITFKNN</sequence>
<dbReference type="PROSITE" id="PS51257">
    <property type="entry name" value="PROKAR_LIPOPROTEIN"/>
    <property type="match status" value="1"/>
</dbReference>
<comment type="caution">
    <text evidence="1">The sequence shown here is derived from an EMBL/GenBank/DDBJ whole genome shotgun (WGS) entry which is preliminary data.</text>
</comment>
<accession>A0ABP7XEI5</accession>
<dbReference type="RefSeq" id="WP_344925741.1">
    <property type="nucleotide sequence ID" value="NZ_BAABCW010000003.1"/>
</dbReference>
<organism evidence="1 2">
    <name type="scientific">Aquimarina addita</name>
    <dbReference type="NCBI Taxonomy" id="870485"/>
    <lineage>
        <taxon>Bacteria</taxon>
        <taxon>Pseudomonadati</taxon>
        <taxon>Bacteroidota</taxon>
        <taxon>Flavobacteriia</taxon>
        <taxon>Flavobacteriales</taxon>
        <taxon>Flavobacteriaceae</taxon>
        <taxon>Aquimarina</taxon>
    </lineage>
</organism>
<protein>
    <recommendedName>
        <fullName evidence="3">DUF3887 domain-containing protein</fullName>
    </recommendedName>
</protein>
<gene>
    <name evidence="1" type="ORF">GCM10022393_12880</name>
</gene>
<evidence type="ECO:0000313" key="1">
    <source>
        <dbReference type="EMBL" id="GAA4113703.1"/>
    </source>
</evidence>
<dbReference type="Proteomes" id="UP001500459">
    <property type="component" value="Unassembled WGS sequence"/>
</dbReference>
<keyword evidence="2" id="KW-1185">Reference proteome</keyword>
<evidence type="ECO:0000313" key="2">
    <source>
        <dbReference type="Proteomes" id="UP001500459"/>
    </source>
</evidence>
<name>A0ABP7XEI5_9FLAO</name>
<reference evidence="2" key="1">
    <citation type="journal article" date="2019" name="Int. J. Syst. Evol. Microbiol.">
        <title>The Global Catalogue of Microorganisms (GCM) 10K type strain sequencing project: providing services to taxonomists for standard genome sequencing and annotation.</title>
        <authorList>
            <consortium name="The Broad Institute Genomics Platform"/>
            <consortium name="The Broad Institute Genome Sequencing Center for Infectious Disease"/>
            <person name="Wu L."/>
            <person name="Ma J."/>
        </authorList>
    </citation>
    <scope>NUCLEOTIDE SEQUENCE [LARGE SCALE GENOMIC DNA]</scope>
    <source>
        <strain evidence="2">JCM 17106</strain>
    </source>
</reference>
<proteinExistence type="predicted"/>